<dbReference type="Gene3D" id="3.40.50.720">
    <property type="entry name" value="NAD(P)-binding Rossmann-like Domain"/>
    <property type="match status" value="1"/>
</dbReference>
<evidence type="ECO:0000259" key="5">
    <source>
        <dbReference type="Pfam" id="PF07993"/>
    </source>
</evidence>
<reference evidence="6 7" key="1">
    <citation type="journal article" date="2012" name="Science">
        <title>The Paleozoic origin of enzymatic lignin decomposition reconstructed from 31 fungal genomes.</title>
        <authorList>
            <person name="Floudas D."/>
            <person name="Binder M."/>
            <person name="Riley R."/>
            <person name="Barry K."/>
            <person name="Blanchette R.A."/>
            <person name="Henrissat B."/>
            <person name="Martinez A.T."/>
            <person name="Otillar R."/>
            <person name="Spatafora J.W."/>
            <person name="Yadav J.S."/>
            <person name="Aerts A."/>
            <person name="Benoit I."/>
            <person name="Boyd A."/>
            <person name="Carlson A."/>
            <person name="Copeland A."/>
            <person name="Coutinho P.M."/>
            <person name="de Vries R.P."/>
            <person name="Ferreira P."/>
            <person name="Findley K."/>
            <person name="Foster B."/>
            <person name="Gaskell J."/>
            <person name="Glotzer D."/>
            <person name="Gorecki P."/>
            <person name="Heitman J."/>
            <person name="Hesse C."/>
            <person name="Hori C."/>
            <person name="Igarashi K."/>
            <person name="Jurgens J.A."/>
            <person name="Kallen N."/>
            <person name="Kersten P."/>
            <person name="Kohler A."/>
            <person name="Kuees U."/>
            <person name="Kumar T.K.A."/>
            <person name="Kuo A."/>
            <person name="LaButti K."/>
            <person name="Larrondo L.F."/>
            <person name="Lindquist E."/>
            <person name="Ling A."/>
            <person name="Lombard V."/>
            <person name="Lucas S."/>
            <person name="Lundell T."/>
            <person name="Martin R."/>
            <person name="McLaughlin D.J."/>
            <person name="Morgenstern I."/>
            <person name="Morin E."/>
            <person name="Murat C."/>
            <person name="Nagy L.G."/>
            <person name="Nolan M."/>
            <person name="Ohm R.A."/>
            <person name="Patyshakuliyeva A."/>
            <person name="Rokas A."/>
            <person name="Ruiz-Duenas F.J."/>
            <person name="Sabat G."/>
            <person name="Salamov A."/>
            <person name="Samejima M."/>
            <person name="Schmutz J."/>
            <person name="Slot J.C."/>
            <person name="St John F."/>
            <person name="Stenlid J."/>
            <person name="Sun H."/>
            <person name="Sun S."/>
            <person name="Syed K."/>
            <person name="Tsang A."/>
            <person name="Wiebenga A."/>
            <person name="Young D."/>
            <person name="Pisabarro A."/>
            <person name="Eastwood D.C."/>
            <person name="Martin F."/>
            <person name="Cullen D."/>
            <person name="Grigoriev I.V."/>
            <person name="Hibbett D.S."/>
        </authorList>
    </citation>
    <scope>NUCLEOTIDE SEQUENCE [LARGE SCALE GENOMIC DNA]</scope>
    <source>
        <strain evidence="6 7">MD-104</strain>
    </source>
</reference>
<sequence>MSARRILPPLPQTHARTSGTFRAPPLDGSLTFPEICDWHEKNSPEHRTFVYAGNDGQVRSISWRESARAIRVAAKLVRDRMGWQPGMAATPVVGIIAHSDGILYATLVLGIMRANYAAFPISIRNSPAAVAHLIKQVGVRHVVLGRNKGTQELFDATLEILKAQHPTADIPVASPMPVFEDLYLPESFNIPAEDLLFEFKGSDAPAWISHSSGSTAFPKPIWFTHHRVLQVLVMPWYGERDLTGSIFSAHMSPMYHGMGLLNVLWTASMGTTCGLFAPQSPPPAPDPDSVFEAAKTTDCSILMGIPAFLEVWSYNSEYVKWLATRDVVAFGGGPLNKERGDYLVSQGVPIYVSYGITETGRLNMFFPAGGKVEWEYFQLRSEITTKFIPWDDNTFELVVVSNEIYEPNVCNTTVDGRSAYATSDLLSPHPTAPGYWRIVGRTDDQIMHSTGEKTNPGPLESMLKQDSHIQDCVMFGRGKFQPGILVDPVPEYPFDPTDEARLAEFRNKIWPTVEKMNAYAPQHSRLFKEMILVSSPAKPFQFTAKGTVRRAAMIKEYEEEIEAAYEQVEKSEQSDIPLPSQWDDSTAIGFIRAVVSRIITRAVGDEDDIFQHGCDSLQATYIRNTVLRALRESTQIDTRKVETTFVYSNPTISSLAYFVAKVARGESLTESSNLSQRIEAMHKMVAKYSDNFPIHRGGISPTGGDIVLLTGSTGGLGCHILAQLADDPKVARVYAFNRPSRSGIAVRDRQRSALIQRGLEASIVDGGKIVLVEGDLTSSNFGMSSATYEEMQRSTTHIIHNAWRVDFNVSLSSFEDSIKGLRRLIELSLASPLNTPPRIVFTSSIGVLRGAAPNDRLNEVPVTAEFAAGLGYAESKWVSEQILYQAAAKTPIDPMVVRVGQLSGGPGGDWNTHEWFPSMVQTAPVLRCFPDDDRGVTWIPLDLAASAIIDFSRATNSTHTVHLAHPRPVSWHSLATIVASEFDIPLVPYAEWLANLERVAQAGDVLENGTFPSPAKRMHALQLLPTYRGLGVKTDAESSTLALGMADMEVQKAVEASSTLADVQVRQLGPQDVHQWIAYWRKAGLFGGQ</sequence>
<evidence type="ECO:0000256" key="1">
    <source>
        <dbReference type="ARBA" id="ARBA00022450"/>
    </source>
</evidence>
<keyword evidence="7" id="KW-1185">Reference proteome</keyword>
<dbReference type="EMBL" id="KB468124">
    <property type="protein sequence ID" value="PCH42382.1"/>
    <property type="molecule type" value="Genomic_DNA"/>
</dbReference>
<dbReference type="Gene3D" id="3.40.50.12780">
    <property type="entry name" value="N-terminal domain of ligase-like"/>
    <property type="match status" value="1"/>
</dbReference>
<dbReference type="PANTHER" id="PTHR43439">
    <property type="entry name" value="PHENYLACETATE-COENZYME A LIGASE"/>
    <property type="match status" value="1"/>
</dbReference>
<organism evidence="6 7">
    <name type="scientific">Wolfiporia cocos (strain MD-104)</name>
    <name type="common">Brown rot fungus</name>
    <dbReference type="NCBI Taxonomy" id="742152"/>
    <lineage>
        <taxon>Eukaryota</taxon>
        <taxon>Fungi</taxon>
        <taxon>Dikarya</taxon>
        <taxon>Basidiomycota</taxon>
        <taxon>Agaricomycotina</taxon>
        <taxon>Agaricomycetes</taxon>
        <taxon>Polyporales</taxon>
        <taxon>Phaeolaceae</taxon>
        <taxon>Wolfiporia</taxon>
    </lineage>
</organism>
<proteinExistence type="predicted"/>
<dbReference type="InterPro" id="IPR036736">
    <property type="entry name" value="ACP-like_sf"/>
</dbReference>
<dbReference type="InterPro" id="IPR013120">
    <property type="entry name" value="FAR_NAD-bd"/>
</dbReference>
<dbReference type="AlphaFoldDB" id="A0A2H3JJM5"/>
<evidence type="ECO:0000256" key="2">
    <source>
        <dbReference type="ARBA" id="ARBA00022553"/>
    </source>
</evidence>
<dbReference type="Pfam" id="PF00501">
    <property type="entry name" value="AMP-binding"/>
    <property type="match status" value="1"/>
</dbReference>
<dbReference type="PANTHER" id="PTHR43439:SF2">
    <property type="entry name" value="ENZYME, PUTATIVE (JCVI)-RELATED"/>
    <property type="match status" value="1"/>
</dbReference>
<dbReference type="InterPro" id="IPR000873">
    <property type="entry name" value="AMP-dep_synth/lig_dom"/>
</dbReference>
<gene>
    <name evidence="6" type="ORF">WOLCODRAFT_25338</name>
</gene>
<dbReference type="Proteomes" id="UP000218811">
    <property type="component" value="Unassembled WGS sequence"/>
</dbReference>
<dbReference type="Gene3D" id="1.10.1200.10">
    <property type="entry name" value="ACP-like"/>
    <property type="match status" value="1"/>
</dbReference>
<name>A0A2H3JJM5_WOLCO</name>
<dbReference type="Pfam" id="PF07993">
    <property type="entry name" value="NAD_binding_4"/>
    <property type="match status" value="1"/>
</dbReference>
<feature type="domain" description="AMP-dependent synthetase/ligase" evidence="4">
    <location>
        <begin position="38"/>
        <end position="360"/>
    </location>
</feature>
<dbReference type="OrthoDB" id="429813at2759"/>
<dbReference type="SUPFAM" id="SSF56801">
    <property type="entry name" value="Acetyl-CoA synthetase-like"/>
    <property type="match status" value="1"/>
</dbReference>
<keyword evidence="1" id="KW-0596">Phosphopantetheine</keyword>
<evidence type="ECO:0000313" key="7">
    <source>
        <dbReference type="Proteomes" id="UP000218811"/>
    </source>
</evidence>
<keyword evidence="2" id="KW-0597">Phosphoprotein</keyword>
<evidence type="ECO:0000313" key="6">
    <source>
        <dbReference type="EMBL" id="PCH42382.1"/>
    </source>
</evidence>
<dbReference type="Pfam" id="PF23562">
    <property type="entry name" value="AMP-binding_C_3"/>
    <property type="match status" value="1"/>
</dbReference>
<dbReference type="SUPFAM" id="SSF51735">
    <property type="entry name" value="NAD(P)-binding Rossmann-fold domains"/>
    <property type="match status" value="1"/>
</dbReference>
<feature type="domain" description="Thioester reductase (TE)" evidence="5">
    <location>
        <begin position="709"/>
        <end position="948"/>
    </location>
</feature>
<dbReference type="InterPro" id="IPR051414">
    <property type="entry name" value="Adenylate-forming_Reductase"/>
</dbReference>
<protein>
    <submittedName>
        <fullName evidence="6">Acetyl-CoA synthetase-like protein</fullName>
    </submittedName>
</protein>
<evidence type="ECO:0000256" key="3">
    <source>
        <dbReference type="SAM" id="MobiDB-lite"/>
    </source>
</evidence>
<accession>A0A2H3JJM5</accession>
<feature type="region of interest" description="Disordered" evidence="3">
    <location>
        <begin position="1"/>
        <end position="26"/>
    </location>
</feature>
<dbReference type="InterPro" id="IPR036291">
    <property type="entry name" value="NAD(P)-bd_dom_sf"/>
</dbReference>
<dbReference type="InterPro" id="IPR042099">
    <property type="entry name" value="ANL_N_sf"/>
</dbReference>
<dbReference type="STRING" id="742152.A0A2H3JJM5"/>
<dbReference type="OMA" id="KFVCYGG"/>
<evidence type="ECO:0000259" key="4">
    <source>
        <dbReference type="Pfam" id="PF00501"/>
    </source>
</evidence>